<name>A0A286G5P4_9BACT</name>
<keyword evidence="3" id="KW-1185">Reference proteome</keyword>
<sequence length="437" mass="48355">MRRYRITIFVVALVIINILGLSFTVVNKGSYKNSLYYRFTRQRFAWIVSDPRPKEAIRAGWASITIKPETSAVNAASPRPKWDSVQTRALVLDNGTTRAVMITVDLPMMPPTVAQALEQKLPRLGFAWKNVYLGATDSQPDLSGWASDYMGQREFGPYDEQRANQLTEAILKAVTLAQKNSTTVQIGYTQVDLKIQQQLSAASGRAGADPLHLLQLRKLTGESALIYSGSVNQISSENTTNSTDDPHFFRLLTQQLNKQTRWFAMPVAGPVEDADYSGQVKDKSQQVASLVDQITTLLASQPLRTDSTLIAQTAPLIQNDPQIRVSQSFRLKPWLAKALYGDYPAELKALRIGQTVFVGCPGGVSNELAGELRELPIADNRNLVITSYNGGNLGQIVPDKHYYAENSPYVIGQINRFGPHTAEFFADMTQSLVSSLK</sequence>
<dbReference type="OrthoDB" id="928338at2"/>
<feature type="transmembrane region" description="Helical" evidence="1">
    <location>
        <begin position="6"/>
        <end position="26"/>
    </location>
</feature>
<keyword evidence="1" id="KW-0472">Membrane</keyword>
<proteinExistence type="predicted"/>
<reference evidence="3" key="1">
    <citation type="submission" date="2017-09" db="EMBL/GenBank/DDBJ databases">
        <authorList>
            <person name="Varghese N."/>
            <person name="Submissions S."/>
        </authorList>
    </citation>
    <scope>NUCLEOTIDE SEQUENCE [LARGE SCALE GENOMIC DNA]</scope>
    <source>
        <strain evidence="3">DSM 29961</strain>
    </source>
</reference>
<keyword evidence="1" id="KW-1133">Transmembrane helix</keyword>
<dbReference type="Proteomes" id="UP000219452">
    <property type="component" value="Unassembled WGS sequence"/>
</dbReference>
<organism evidence="2 3">
    <name type="scientific">Spirosoma fluviale</name>
    <dbReference type="NCBI Taxonomy" id="1597977"/>
    <lineage>
        <taxon>Bacteria</taxon>
        <taxon>Pseudomonadati</taxon>
        <taxon>Bacteroidota</taxon>
        <taxon>Cytophagia</taxon>
        <taxon>Cytophagales</taxon>
        <taxon>Cytophagaceae</taxon>
        <taxon>Spirosoma</taxon>
    </lineage>
</organism>
<dbReference type="AlphaFoldDB" id="A0A286G5P4"/>
<evidence type="ECO:0000313" key="2">
    <source>
        <dbReference type="EMBL" id="SOD90792.1"/>
    </source>
</evidence>
<dbReference type="RefSeq" id="WP_097127059.1">
    <property type="nucleotide sequence ID" value="NZ_OCNH01000002.1"/>
</dbReference>
<protein>
    <recommendedName>
        <fullName evidence="4">Neutral/alkaline non-lysosomal ceramidase, N-terminal</fullName>
    </recommendedName>
</protein>
<dbReference type="EMBL" id="OCNH01000002">
    <property type="protein sequence ID" value="SOD90792.1"/>
    <property type="molecule type" value="Genomic_DNA"/>
</dbReference>
<evidence type="ECO:0000256" key="1">
    <source>
        <dbReference type="SAM" id="Phobius"/>
    </source>
</evidence>
<evidence type="ECO:0000313" key="3">
    <source>
        <dbReference type="Proteomes" id="UP000219452"/>
    </source>
</evidence>
<gene>
    <name evidence="2" type="ORF">SAMN06269250_3541</name>
</gene>
<accession>A0A286G5P4</accession>
<keyword evidence="1" id="KW-0812">Transmembrane</keyword>
<evidence type="ECO:0008006" key="4">
    <source>
        <dbReference type="Google" id="ProtNLM"/>
    </source>
</evidence>